<feature type="compositionally biased region" description="Low complexity" evidence="1">
    <location>
        <begin position="129"/>
        <end position="145"/>
    </location>
</feature>
<protein>
    <submittedName>
        <fullName evidence="2">Uncharacterized protein</fullName>
    </submittedName>
</protein>
<keyword evidence="3" id="KW-1185">Reference proteome</keyword>
<feature type="compositionally biased region" description="Polar residues" evidence="1">
    <location>
        <begin position="86"/>
        <end position="102"/>
    </location>
</feature>
<evidence type="ECO:0000313" key="2">
    <source>
        <dbReference type="EMBL" id="KAK7882731.1"/>
    </source>
</evidence>
<dbReference type="AlphaFoldDB" id="A0AAW0N1I8"/>
<organism evidence="2 3">
    <name type="scientific">Mugilogobius chulae</name>
    <name type="common">yellowstripe goby</name>
    <dbReference type="NCBI Taxonomy" id="88201"/>
    <lineage>
        <taxon>Eukaryota</taxon>
        <taxon>Metazoa</taxon>
        <taxon>Chordata</taxon>
        <taxon>Craniata</taxon>
        <taxon>Vertebrata</taxon>
        <taxon>Euteleostomi</taxon>
        <taxon>Actinopterygii</taxon>
        <taxon>Neopterygii</taxon>
        <taxon>Teleostei</taxon>
        <taxon>Neoteleostei</taxon>
        <taxon>Acanthomorphata</taxon>
        <taxon>Gobiaria</taxon>
        <taxon>Gobiiformes</taxon>
        <taxon>Gobioidei</taxon>
        <taxon>Gobiidae</taxon>
        <taxon>Gobionellinae</taxon>
        <taxon>Mugilogobius</taxon>
    </lineage>
</organism>
<gene>
    <name evidence="2" type="ORF">WMY93_028905</name>
</gene>
<name>A0AAW0N1I8_9GOBI</name>
<dbReference type="EMBL" id="JBBPFD010000021">
    <property type="protein sequence ID" value="KAK7882731.1"/>
    <property type="molecule type" value="Genomic_DNA"/>
</dbReference>
<proteinExistence type="predicted"/>
<feature type="region of interest" description="Disordered" evidence="1">
    <location>
        <begin position="78"/>
        <end position="145"/>
    </location>
</feature>
<reference evidence="3" key="1">
    <citation type="submission" date="2024-04" db="EMBL/GenBank/DDBJ databases">
        <title>Salinicola lusitanus LLJ914,a marine bacterium isolated from the Okinawa Trough.</title>
        <authorList>
            <person name="Li J."/>
        </authorList>
    </citation>
    <scope>NUCLEOTIDE SEQUENCE [LARGE SCALE GENOMIC DNA]</scope>
</reference>
<accession>A0AAW0N1I8</accession>
<evidence type="ECO:0000256" key="1">
    <source>
        <dbReference type="SAM" id="MobiDB-lite"/>
    </source>
</evidence>
<comment type="caution">
    <text evidence="2">The sequence shown here is derived from an EMBL/GenBank/DDBJ whole genome shotgun (WGS) entry which is preliminary data.</text>
</comment>
<evidence type="ECO:0000313" key="3">
    <source>
        <dbReference type="Proteomes" id="UP001460270"/>
    </source>
</evidence>
<sequence length="145" mass="15285">MLLSNCTHDIFAQMNREMKHRMSVVNEPHKVCYVGTSQLSSPHKANDVPATVRLSSPHEANDVPATVKLKAPAVAVEPNIEHRTPPRTTANGERVSQAQNPPATARTPGPGHVSVHGKRRSLDGCSELSGAASGSSAPGPMICPG</sequence>
<dbReference type="Proteomes" id="UP001460270">
    <property type="component" value="Unassembled WGS sequence"/>
</dbReference>